<evidence type="ECO:0000256" key="2">
    <source>
        <dbReference type="ARBA" id="ARBA00022475"/>
    </source>
</evidence>
<feature type="transmembrane region" description="Helical" evidence="6">
    <location>
        <begin position="166"/>
        <end position="185"/>
    </location>
</feature>
<dbReference type="GO" id="GO:0005886">
    <property type="term" value="C:plasma membrane"/>
    <property type="evidence" value="ECO:0007669"/>
    <property type="project" value="UniProtKB-SubCell"/>
</dbReference>
<feature type="transmembrane region" description="Helical" evidence="6">
    <location>
        <begin position="45"/>
        <end position="65"/>
    </location>
</feature>
<keyword evidence="4 6" id="KW-1133">Transmembrane helix</keyword>
<comment type="caution">
    <text evidence="7">The sequence shown here is derived from an EMBL/GenBank/DDBJ whole genome shotgun (WGS) entry which is preliminary data.</text>
</comment>
<protein>
    <recommendedName>
        <fullName evidence="9">YitT family protein</fullName>
    </recommendedName>
</protein>
<dbReference type="Pfam" id="PF02588">
    <property type="entry name" value="YitT_membrane"/>
    <property type="match status" value="1"/>
</dbReference>
<dbReference type="OrthoDB" id="2602718at2"/>
<dbReference type="InterPro" id="IPR051461">
    <property type="entry name" value="UPF0750_membrane"/>
</dbReference>
<comment type="subcellular location">
    <subcellularLocation>
        <location evidence="1">Cell membrane</location>
        <topology evidence="1">Multi-pass membrane protein</topology>
    </subcellularLocation>
</comment>
<dbReference type="RefSeq" id="WP_104056668.1">
    <property type="nucleotide sequence ID" value="NZ_PREZ01000002.1"/>
</dbReference>
<evidence type="ECO:0008006" key="9">
    <source>
        <dbReference type="Google" id="ProtNLM"/>
    </source>
</evidence>
<feature type="transmembrane region" description="Helical" evidence="6">
    <location>
        <begin position="77"/>
        <end position="95"/>
    </location>
</feature>
<evidence type="ECO:0000256" key="6">
    <source>
        <dbReference type="SAM" id="Phobius"/>
    </source>
</evidence>
<organism evidence="7 8">
    <name type="scientific">Jeotgalibacillus proteolyticus</name>
    <dbReference type="NCBI Taxonomy" id="2082395"/>
    <lineage>
        <taxon>Bacteria</taxon>
        <taxon>Bacillati</taxon>
        <taxon>Bacillota</taxon>
        <taxon>Bacilli</taxon>
        <taxon>Bacillales</taxon>
        <taxon>Caryophanaceae</taxon>
        <taxon>Jeotgalibacillus</taxon>
    </lineage>
</organism>
<name>A0A2S5GDQ8_9BACL</name>
<dbReference type="EMBL" id="PREZ01000002">
    <property type="protein sequence ID" value="PPA71177.1"/>
    <property type="molecule type" value="Genomic_DNA"/>
</dbReference>
<keyword evidence="5 6" id="KW-0472">Membrane</keyword>
<keyword evidence="2" id="KW-1003">Cell membrane</keyword>
<evidence type="ECO:0000313" key="7">
    <source>
        <dbReference type="EMBL" id="PPA71177.1"/>
    </source>
</evidence>
<dbReference type="InterPro" id="IPR003740">
    <property type="entry name" value="YitT"/>
</dbReference>
<evidence type="ECO:0000313" key="8">
    <source>
        <dbReference type="Proteomes" id="UP000239047"/>
    </source>
</evidence>
<dbReference type="PANTHER" id="PTHR33545">
    <property type="entry name" value="UPF0750 MEMBRANE PROTEIN YITT-RELATED"/>
    <property type="match status" value="1"/>
</dbReference>
<dbReference type="PANTHER" id="PTHR33545:SF5">
    <property type="entry name" value="UPF0750 MEMBRANE PROTEIN YITT"/>
    <property type="match status" value="1"/>
</dbReference>
<accession>A0A2S5GDQ8</accession>
<evidence type="ECO:0000256" key="4">
    <source>
        <dbReference type="ARBA" id="ARBA00022989"/>
    </source>
</evidence>
<feature type="transmembrane region" description="Helical" evidence="6">
    <location>
        <begin position="101"/>
        <end position="120"/>
    </location>
</feature>
<dbReference type="AlphaFoldDB" id="A0A2S5GDQ8"/>
<evidence type="ECO:0000256" key="5">
    <source>
        <dbReference type="ARBA" id="ARBA00023136"/>
    </source>
</evidence>
<dbReference type="Proteomes" id="UP000239047">
    <property type="component" value="Unassembled WGS sequence"/>
</dbReference>
<evidence type="ECO:0000256" key="1">
    <source>
        <dbReference type="ARBA" id="ARBA00004651"/>
    </source>
</evidence>
<feature type="transmembrane region" description="Helical" evidence="6">
    <location>
        <begin position="140"/>
        <end position="160"/>
    </location>
</feature>
<proteinExistence type="predicted"/>
<keyword evidence="8" id="KW-1185">Reference proteome</keyword>
<keyword evidence="3 6" id="KW-0812">Transmembrane</keyword>
<sequence length="191" mass="20791">MRKKMMAIVVGSFSLALGINGFLVPFHLLDGGMIGLALFLHYYWNIKTGLGMILLSSPLFFYAWFKQRAFFYNSLHGLLVSSIFIDLLAPVRHMISVPLPVSAVIGGVLIGFGIGLMLIYETSTGGTDLLAQMVSGIIKVNVGAVIFIIDGIVVLVGYRTIGFESFLYSGIVICIVGLTTSWMVMKKAQSE</sequence>
<gene>
    <name evidence="7" type="ORF">C4B60_03665</name>
</gene>
<evidence type="ECO:0000256" key="3">
    <source>
        <dbReference type="ARBA" id="ARBA00022692"/>
    </source>
</evidence>
<reference evidence="7 8" key="1">
    <citation type="submission" date="2018-02" db="EMBL/GenBank/DDBJ databases">
        <title>Jeotgalibacillus proteolyticum sp. nov. a protease producing bacterium isolated from ocean sediments of Laizhou Bay.</title>
        <authorList>
            <person name="Li Y."/>
        </authorList>
    </citation>
    <scope>NUCLEOTIDE SEQUENCE [LARGE SCALE GENOMIC DNA]</scope>
    <source>
        <strain evidence="7 8">22-7</strain>
    </source>
</reference>